<sequence>ALRTEGDARADMTALNDVLSTAVAPGSNLVIAALRCASLRFAPENLCSMYHLDLVMIWNPNE</sequence>
<dbReference type="EMBL" id="JAVREM010000213">
    <property type="protein sequence ID" value="MDT0323772.1"/>
    <property type="molecule type" value="Genomic_DNA"/>
</dbReference>
<accession>A0ABU2M327</accession>
<keyword evidence="2" id="KW-1185">Reference proteome</keyword>
<feature type="non-terminal residue" evidence="1">
    <location>
        <position position="1"/>
    </location>
</feature>
<protein>
    <submittedName>
        <fullName evidence="1">Uncharacterized protein</fullName>
    </submittedName>
</protein>
<dbReference type="RefSeq" id="WP_311605128.1">
    <property type="nucleotide sequence ID" value="NZ_JAVREM010000213.1"/>
</dbReference>
<proteinExistence type="predicted"/>
<evidence type="ECO:0000313" key="2">
    <source>
        <dbReference type="Proteomes" id="UP001183420"/>
    </source>
</evidence>
<evidence type="ECO:0000313" key="1">
    <source>
        <dbReference type="EMBL" id="MDT0323772.1"/>
    </source>
</evidence>
<reference evidence="2" key="1">
    <citation type="submission" date="2023-07" db="EMBL/GenBank/DDBJ databases">
        <title>30 novel species of actinomycetes from the DSMZ collection.</title>
        <authorList>
            <person name="Nouioui I."/>
        </authorList>
    </citation>
    <scope>NUCLEOTIDE SEQUENCE [LARGE SCALE GENOMIC DNA]</scope>
    <source>
        <strain evidence="2">DSM 44918</strain>
    </source>
</reference>
<gene>
    <name evidence="1" type="ORF">RNC47_36295</name>
</gene>
<name>A0ABU2M327_9ACTN</name>
<organism evidence="1 2">
    <name type="scientific">Streptomyces millisiae</name>
    <dbReference type="NCBI Taxonomy" id="3075542"/>
    <lineage>
        <taxon>Bacteria</taxon>
        <taxon>Bacillati</taxon>
        <taxon>Actinomycetota</taxon>
        <taxon>Actinomycetes</taxon>
        <taxon>Kitasatosporales</taxon>
        <taxon>Streptomycetaceae</taxon>
        <taxon>Streptomyces</taxon>
    </lineage>
</organism>
<dbReference type="Proteomes" id="UP001183420">
    <property type="component" value="Unassembled WGS sequence"/>
</dbReference>
<comment type="caution">
    <text evidence="1">The sequence shown here is derived from an EMBL/GenBank/DDBJ whole genome shotgun (WGS) entry which is preliminary data.</text>
</comment>